<dbReference type="NCBIfam" id="TIGR01916">
    <property type="entry name" value="F420_cofE"/>
    <property type="match status" value="1"/>
</dbReference>
<dbReference type="GO" id="GO:0046872">
    <property type="term" value="F:metal ion binding"/>
    <property type="evidence" value="ECO:0007669"/>
    <property type="project" value="UniProtKB-KW"/>
</dbReference>
<dbReference type="InterPro" id="IPR002847">
    <property type="entry name" value="F420-0_gamma-glut_ligase-dom"/>
</dbReference>
<accession>A0A2V2NEP6</accession>
<keyword evidence="2" id="KW-0479">Metal-binding</keyword>
<keyword evidence="5" id="KW-0630">Potassium</keyword>
<sequence length="250" mass="27039">MDSSISVTGLKGLPLIQKGDDIAALICNTVRLLDGDILCIATTIVSKANGYSRLLEDVIPGEQACSIASVTGEDPRFLQVVLDQAVDIIIETPFTLTSLPCGHVGVRSGVDASNVEHGYAVYLPPDPMGEASRIAERIREISGVSCRVILTDTCGRAFRRGQTGHAIGWSGMTAIRDFRGDCDLFGKVLEITEEAVIDEIAGFSNFVMGESNNGVPVVLFRGCPAWSGHDEMYFTKQEDIIRRSLQKEKC</sequence>
<dbReference type="Pfam" id="PF01996">
    <property type="entry name" value="F420_ligase"/>
    <property type="match status" value="1"/>
</dbReference>
<keyword evidence="10" id="KW-1185">Reference proteome</keyword>
<dbReference type="AlphaFoldDB" id="A0A2V2NEP6"/>
<dbReference type="GeneID" id="97549121"/>
<dbReference type="GO" id="GO:0052618">
    <property type="term" value="F:coenzyme F420-0:L-glutamate ligase activity"/>
    <property type="evidence" value="ECO:0007669"/>
    <property type="project" value="TreeGrafter"/>
</dbReference>
<dbReference type="EMBL" id="QGMY01000002">
    <property type="protein sequence ID" value="PWR73793.1"/>
    <property type="molecule type" value="Genomic_DNA"/>
</dbReference>
<keyword evidence="6" id="KW-0342">GTP-binding</keyword>
<dbReference type="GO" id="GO:0005525">
    <property type="term" value="F:GTP binding"/>
    <property type="evidence" value="ECO:0007669"/>
    <property type="project" value="UniProtKB-KW"/>
</dbReference>
<dbReference type="RefSeq" id="WP_109967073.1">
    <property type="nucleotide sequence ID" value="NZ_CP176093.1"/>
</dbReference>
<dbReference type="PANTHER" id="PTHR47917">
    <property type="match status" value="1"/>
</dbReference>
<organism evidence="9 10">
    <name type="scientific">Methanospirillum lacunae</name>
    <dbReference type="NCBI Taxonomy" id="668570"/>
    <lineage>
        <taxon>Archaea</taxon>
        <taxon>Methanobacteriati</taxon>
        <taxon>Methanobacteriota</taxon>
        <taxon>Stenosarchaea group</taxon>
        <taxon>Methanomicrobia</taxon>
        <taxon>Methanomicrobiales</taxon>
        <taxon>Methanospirillaceae</taxon>
        <taxon>Methanospirillum</taxon>
    </lineage>
</organism>
<evidence type="ECO:0000256" key="1">
    <source>
        <dbReference type="ARBA" id="ARBA00022598"/>
    </source>
</evidence>
<evidence type="ECO:0000259" key="8">
    <source>
        <dbReference type="Pfam" id="PF01996"/>
    </source>
</evidence>
<reference evidence="9 10" key="1">
    <citation type="submission" date="2018-05" db="EMBL/GenBank/DDBJ databases">
        <title>Draft genome of Methanospirillum lacunae Ki8-1.</title>
        <authorList>
            <person name="Dueholm M.S."/>
            <person name="Nielsen P.H."/>
            <person name="Bakmann L.F."/>
            <person name="Otzen D.E."/>
        </authorList>
    </citation>
    <scope>NUCLEOTIDE SEQUENCE [LARGE SCALE GENOMIC DNA]</scope>
    <source>
        <strain evidence="9 10">Ki8-1</strain>
    </source>
</reference>
<evidence type="ECO:0000256" key="5">
    <source>
        <dbReference type="ARBA" id="ARBA00022958"/>
    </source>
</evidence>
<dbReference type="OrthoDB" id="11383at2157"/>
<protein>
    <submittedName>
        <fullName evidence="9">Coenzyme F420-0:L-glutamate ligase</fullName>
    </submittedName>
</protein>
<evidence type="ECO:0000256" key="3">
    <source>
        <dbReference type="ARBA" id="ARBA00022741"/>
    </source>
</evidence>
<proteinExistence type="predicted"/>
<dbReference type="NCBIfam" id="NF009809">
    <property type="entry name" value="PRK13293.1"/>
    <property type="match status" value="1"/>
</dbReference>
<gene>
    <name evidence="9" type="ORF">DK846_01085</name>
</gene>
<dbReference type="Proteomes" id="UP000245657">
    <property type="component" value="Unassembled WGS sequence"/>
</dbReference>
<feature type="domain" description="Coenzyme F420:L-glutamate ligase-like" evidence="8">
    <location>
        <begin position="13"/>
        <end position="222"/>
    </location>
</feature>
<evidence type="ECO:0000256" key="6">
    <source>
        <dbReference type="ARBA" id="ARBA00023134"/>
    </source>
</evidence>
<comment type="caution">
    <text evidence="9">The sequence shown here is derived from an EMBL/GenBank/DDBJ whole genome shotgun (WGS) entry which is preliminary data.</text>
</comment>
<evidence type="ECO:0000256" key="2">
    <source>
        <dbReference type="ARBA" id="ARBA00022723"/>
    </source>
</evidence>
<evidence type="ECO:0000313" key="9">
    <source>
        <dbReference type="EMBL" id="PWR73793.1"/>
    </source>
</evidence>
<dbReference type="InterPro" id="IPR008225">
    <property type="entry name" value="F420-0_g-glutamyl_ligase"/>
</dbReference>
<dbReference type="Gene3D" id="3.30.1330.100">
    <property type="entry name" value="CofE-like"/>
    <property type="match status" value="1"/>
</dbReference>
<dbReference type="PANTHER" id="PTHR47917:SF1">
    <property type="entry name" value="COENZYME F420:L-GLUTAMATE LIGASE"/>
    <property type="match status" value="1"/>
</dbReference>
<dbReference type="Gene3D" id="3.90.1660.10">
    <property type="entry name" value="CofE-like domain"/>
    <property type="match status" value="1"/>
</dbReference>
<name>A0A2V2NEP6_9EURY</name>
<keyword evidence="1 9" id="KW-0436">Ligase</keyword>
<keyword evidence="7" id="KW-0464">Manganese</keyword>
<keyword evidence="4" id="KW-0460">Magnesium</keyword>
<evidence type="ECO:0000313" key="10">
    <source>
        <dbReference type="Proteomes" id="UP000245657"/>
    </source>
</evidence>
<evidence type="ECO:0000256" key="4">
    <source>
        <dbReference type="ARBA" id="ARBA00022842"/>
    </source>
</evidence>
<keyword evidence="3" id="KW-0547">Nucleotide-binding</keyword>
<evidence type="ECO:0000256" key="7">
    <source>
        <dbReference type="ARBA" id="ARBA00023211"/>
    </source>
</evidence>
<dbReference type="SUPFAM" id="SSF144010">
    <property type="entry name" value="CofE-like"/>
    <property type="match status" value="1"/>
</dbReference>